<gene>
    <name evidence="1" type="ORF">CDAR_17951</name>
</gene>
<reference evidence="1 2" key="1">
    <citation type="submission" date="2021-06" db="EMBL/GenBank/DDBJ databases">
        <title>Caerostris darwini draft genome.</title>
        <authorList>
            <person name="Kono N."/>
            <person name="Arakawa K."/>
        </authorList>
    </citation>
    <scope>NUCLEOTIDE SEQUENCE [LARGE SCALE GENOMIC DNA]</scope>
</reference>
<name>A0AAV4UGE4_9ARAC</name>
<sequence>MISYIYGNRPWTDICCLLCYIDIHHHHLPSQFGNSMDRAHTPALDRRLLALLQPQFTLIFTYHLLHFRLQSASSSFLLPPASSGGSLSRPFICLLR</sequence>
<proteinExistence type="predicted"/>
<evidence type="ECO:0000313" key="1">
    <source>
        <dbReference type="EMBL" id="GIY56829.1"/>
    </source>
</evidence>
<organism evidence="1 2">
    <name type="scientific">Caerostris darwini</name>
    <dbReference type="NCBI Taxonomy" id="1538125"/>
    <lineage>
        <taxon>Eukaryota</taxon>
        <taxon>Metazoa</taxon>
        <taxon>Ecdysozoa</taxon>
        <taxon>Arthropoda</taxon>
        <taxon>Chelicerata</taxon>
        <taxon>Arachnida</taxon>
        <taxon>Araneae</taxon>
        <taxon>Araneomorphae</taxon>
        <taxon>Entelegynae</taxon>
        <taxon>Araneoidea</taxon>
        <taxon>Araneidae</taxon>
        <taxon>Caerostris</taxon>
    </lineage>
</organism>
<keyword evidence="2" id="KW-1185">Reference proteome</keyword>
<protein>
    <submittedName>
        <fullName evidence="1">Uncharacterized protein</fullName>
    </submittedName>
</protein>
<accession>A0AAV4UGE4</accession>
<dbReference type="Proteomes" id="UP001054837">
    <property type="component" value="Unassembled WGS sequence"/>
</dbReference>
<evidence type="ECO:0000313" key="2">
    <source>
        <dbReference type="Proteomes" id="UP001054837"/>
    </source>
</evidence>
<dbReference type="AlphaFoldDB" id="A0AAV4UGE4"/>
<dbReference type="EMBL" id="BPLQ01011225">
    <property type="protein sequence ID" value="GIY56829.1"/>
    <property type="molecule type" value="Genomic_DNA"/>
</dbReference>
<comment type="caution">
    <text evidence="1">The sequence shown here is derived from an EMBL/GenBank/DDBJ whole genome shotgun (WGS) entry which is preliminary data.</text>
</comment>